<evidence type="ECO:0000256" key="3">
    <source>
        <dbReference type="ARBA" id="ARBA00022806"/>
    </source>
</evidence>
<evidence type="ECO:0000256" key="4">
    <source>
        <dbReference type="ARBA" id="ARBA00047984"/>
    </source>
</evidence>
<dbReference type="FunFam" id="3.40.50.300:FF:000750">
    <property type="entry name" value="Putative ATP-dependent RNA helicase DHX33"/>
    <property type="match status" value="1"/>
</dbReference>
<dbReference type="GO" id="GO:0003724">
    <property type="term" value="F:RNA helicase activity"/>
    <property type="evidence" value="ECO:0007669"/>
    <property type="project" value="UniProtKB-EC"/>
</dbReference>
<keyword evidence="3" id="KW-0067">ATP-binding</keyword>
<dbReference type="EMBL" id="KC740958">
    <property type="protein sequence ID" value="AGM32782.1"/>
    <property type="molecule type" value="mRNA"/>
</dbReference>
<keyword evidence="2" id="KW-0378">Hydrolase</keyword>
<dbReference type="GO" id="GO:0016787">
    <property type="term" value="F:hydrolase activity"/>
    <property type="evidence" value="ECO:0007669"/>
    <property type="project" value="UniProtKB-KW"/>
</dbReference>
<dbReference type="PROSITE" id="PS00690">
    <property type="entry name" value="DEAH_ATP_HELICASE"/>
    <property type="match status" value="1"/>
</dbReference>
<dbReference type="SUPFAM" id="SSF52540">
    <property type="entry name" value="P-loop containing nucleoside triphosphate hydrolases"/>
    <property type="match status" value="1"/>
</dbReference>
<dbReference type="SMART" id="SM00487">
    <property type="entry name" value="DEXDc"/>
    <property type="match status" value="1"/>
</dbReference>
<evidence type="ECO:0000256" key="2">
    <source>
        <dbReference type="ARBA" id="ARBA00022801"/>
    </source>
</evidence>
<evidence type="ECO:0000313" key="6">
    <source>
        <dbReference type="EMBL" id="AGM32782.1"/>
    </source>
</evidence>
<evidence type="ECO:0000256" key="1">
    <source>
        <dbReference type="ARBA" id="ARBA00012552"/>
    </source>
</evidence>
<organism evidence="6">
    <name type="scientific">Coptotermes formosanus</name>
    <name type="common">Formosan subterranean termite</name>
    <dbReference type="NCBI Taxonomy" id="36987"/>
    <lineage>
        <taxon>Eukaryota</taxon>
        <taxon>Metazoa</taxon>
        <taxon>Ecdysozoa</taxon>
        <taxon>Arthropoda</taxon>
        <taxon>Hexapoda</taxon>
        <taxon>Insecta</taxon>
        <taxon>Pterygota</taxon>
        <taxon>Neoptera</taxon>
        <taxon>Polyneoptera</taxon>
        <taxon>Dictyoptera</taxon>
        <taxon>Blattodea</taxon>
        <taxon>Blattoidea</taxon>
        <taxon>Termitoidae</taxon>
        <taxon>Rhinotermitidae</taxon>
        <taxon>Coptotermes</taxon>
    </lineage>
</organism>
<dbReference type="GO" id="GO:0045943">
    <property type="term" value="P:positive regulation of transcription by RNA polymerase I"/>
    <property type="evidence" value="ECO:0007669"/>
    <property type="project" value="TreeGrafter"/>
</dbReference>
<protein>
    <recommendedName>
        <fullName evidence="1">RNA helicase</fullName>
        <ecNumber evidence="1">3.6.4.13</ecNumber>
    </recommendedName>
</protein>
<comment type="catalytic activity">
    <reaction evidence="4">
        <text>ATP + H2O = ADP + phosphate + H(+)</text>
        <dbReference type="Rhea" id="RHEA:13065"/>
        <dbReference type="ChEBI" id="CHEBI:15377"/>
        <dbReference type="ChEBI" id="CHEBI:15378"/>
        <dbReference type="ChEBI" id="CHEBI:30616"/>
        <dbReference type="ChEBI" id="CHEBI:43474"/>
        <dbReference type="ChEBI" id="CHEBI:456216"/>
        <dbReference type="EC" id="3.6.4.13"/>
    </reaction>
</comment>
<dbReference type="InterPro" id="IPR027417">
    <property type="entry name" value="P-loop_NTPase"/>
</dbReference>
<dbReference type="InterPro" id="IPR002464">
    <property type="entry name" value="DNA/RNA_helicase_DEAH_CS"/>
</dbReference>
<dbReference type="InterPro" id="IPR011545">
    <property type="entry name" value="DEAD/DEAH_box_helicase_dom"/>
</dbReference>
<dbReference type="PROSITE" id="PS51192">
    <property type="entry name" value="HELICASE_ATP_BIND_1"/>
    <property type="match status" value="1"/>
</dbReference>
<dbReference type="PANTHER" id="PTHR18934">
    <property type="entry name" value="ATP-DEPENDENT RNA HELICASE"/>
    <property type="match status" value="1"/>
</dbReference>
<dbReference type="Pfam" id="PF00270">
    <property type="entry name" value="DEAD"/>
    <property type="match status" value="1"/>
</dbReference>
<dbReference type="GO" id="GO:0003725">
    <property type="term" value="F:double-stranded RNA binding"/>
    <property type="evidence" value="ECO:0007669"/>
    <property type="project" value="TreeGrafter"/>
</dbReference>
<accession>R4V240</accession>
<dbReference type="CDD" id="cd17978">
    <property type="entry name" value="DEXHc_DHX33"/>
    <property type="match status" value="1"/>
</dbReference>
<dbReference type="GO" id="GO:0005524">
    <property type="term" value="F:ATP binding"/>
    <property type="evidence" value="ECO:0007669"/>
    <property type="project" value="InterPro"/>
</dbReference>
<sequence length="259" mass="29241">MDSKYNVMGGKMFPKFSVNKSTTVVNFNNSPKKPRLDQGPTKVTQLGPGTLLQQRKALPVYGVRNRLILEIQKHPTVIIIGETGSGKTTQIPQFMYEVRLNRDGVIGVTQPRRVAAITLSQRVSQEMNTDVGVVVGYTVRFEDVTSERTKLKYLTDGMLLREAMLDTLLMSYSIIVLDEAHERTVHTDVLFGIVKQAQALRNEKQLKPLKIVVMSATMDVDHFSDYFGSVPILYLEGRQHPVQVFHALHTQDDYLFSCL</sequence>
<reference evidence="6" key="1">
    <citation type="submission" date="2013-03" db="EMBL/GenBank/DDBJ databases">
        <title>Immune-Related transcriptome of Coptotermes formosanus Shiraki workers: the defense mechanism.</title>
        <authorList>
            <person name="Hussain A."/>
            <person name="Li Y.F."/>
            <person name="Wen S.Y."/>
        </authorList>
    </citation>
    <scope>NUCLEOTIDE SEQUENCE</scope>
</reference>
<proteinExistence type="evidence at transcript level"/>
<keyword evidence="3" id="KW-0547">Nucleotide-binding</keyword>
<dbReference type="AlphaFoldDB" id="R4V240"/>
<feature type="domain" description="Helicase ATP-binding" evidence="5">
    <location>
        <begin position="68"/>
        <end position="236"/>
    </location>
</feature>
<name>R4V240_COPFO</name>
<dbReference type="GO" id="GO:0005730">
    <property type="term" value="C:nucleolus"/>
    <property type="evidence" value="ECO:0007669"/>
    <property type="project" value="TreeGrafter"/>
</dbReference>
<dbReference type="PANTHER" id="PTHR18934:SF118">
    <property type="entry name" value="ATP-DEPENDENT RNA HELICASE DHX33"/>
    <property type="match status" value="1"/>
</dbReference>
<dbReference type="InterPro" id="IPR003593">
    <property type="entry name" value="AAA+_ATPase"/>
</dbReference>
<feature type="non-terminal residue" evidence="6">
    <location>
        <position position="259"/>
    </location>
</feature>
<dbReference type="InterPro" id="IPR014001">
    <property type="entry name" value="Helicase_ATP-bd"/>
</dbReference>
<dbReference type="Gene3D" id="3.40.50.300">
    <property type="entry name" value="P-loop containing nucleotide triphosphate hydrolases"/>
    <property type="match status" value="1"/>
</dbReference>
<dbReference type="SMART" id="SM00382">
    <property type="entry name" value="AAA"/>
    <property type="match status" value="1"/>
</dbReference>
<dbReference type="EC" id="3.6.4.13" evidence="1"/>
<evidence type="ECO:0000259" key="5">
    <source>
        <dbReference type="PROSITE" id="PS51192"/>
    </source>
</evidence>
<keyword evidence="3" id="KW-0347">Helicase</keyword>